<evidence type="ECO:0000256" key="1">
    <source>
        <dbReference type="ARBA" id="ARBA00009981"/>
    </source>
</evidence>
<comment type="similarity">
    <text evidence="1 2">Belongs to the phD/YefM antitoxin family.</text>
</comment>
<dbReference type="Pfam" id="PF02604">
    <property type="entry name" value="PhdYeFM_antitox"/>
    <property type="match status" value="1"/>
</dbReference>
<gene>
    <name evidence="4" type="ORF">MiSe_82670</name>
</gene>
<evidence type="ECO:0000313" key="4">
    <source>
        <dbReference type="EMBL" id="GET43444.1"/>
    </source>
</evidence>
<dbReference type="Proteomes" id="UP001050975">
    <property type="component" value="Unassembled WGS sequence"/>
</dbReference>
<comment type="function">
    <text evidence="2">Antitoxin component of a type II toxin-antitoxin (TA) system.</text>
</comment>
<dbReference type="AlphaFoldDB" id="A0AAV3XLT6"/>
<dbReference type="RefSeq" id="WP_226592271.1">
    <property type="nucleotide sequence ID" value="NZ_BLAY01000222.1"/>
</dbReference>
<keyword evidence="3" id="KW-0175">Coiled coil</keyword>
<dbReference type="EMBL" id="BLAY01000222">
    <property type="protein sequence ID" value="GET43444.1"/>
    <property type="molecule type" value="Genomic_DNA"/>
</dbReference>
<sequence length="91" mass="10449">MQSYPVTEVSQRYREIFENAAKEPILLTEDSQPNYVIMSANDYQQLMQRLAELEDRVFGQLAETALKNSQMVGTQIFTAELNRLASQDSED</sequence>
<evidence type="ECO:0000313" key="5">
    <source>
        <dbReference type="Proteomes" id="UP001050975"/>
    </source>
</evidence>
<name>A0AAV3XLT6_9CYAN</name>
<keyword evidence="5" id="KW-1185">Reference proteome</keyword>
<dbReference type="InterPro" id="IPR036165">
    <property type="entry name" value="YefM-like_sf"/>
</dbReference>
<protein>
    <recommendedName>
        <fullName evidence="2">Antitoxin</fullName>
    </recommendedName>
</protein>
<reference evidence="4" key="1">
    <citation type="submission" date="2019-10" db="EMBL/GenBank/DDBJ databases">
        <title>Draft genome sequece of Microseira wollei NIES-4236.</title>
        <authorList>
            <person name="Yamaguchi H."/>
            <person name="Suzuki S."/>
            <person name="Kawachi M."/>
        </authorList>
    </citation>
    <scope>NUCLEOTIDE SEQUENCE</scope>
    <source>
        <strain evidence="4">NIES-4236</strain>
    </source>
</reference>
<dbReference type="SUPFAM" id="SSF143120">
    <property type="entry name" value="YefM-like"/>
    <property type="match status" value="1"/>
</dbReference>
<dbReference type="InterPro" id="IPR006442">
    <property type="entry name" value="Antitoxin_Phd/YefM"/>
</dbReference>
<accession>A0AAV3XLT6</accession>
<dbReference type="Gene3D" id="3.40.1620.10">
    <property type="entry name" value="YefM-like domain"/>
    <property type="match status" value="1"/>
</dbReference>
<evidence type="ECO:0000256" key="3">
    <source>
        <dbReference type="SAM" id="Coils"/>
    </source>
</evidence>
<feature type="coiled-coil region" evidence="3">
    <location>
        <begin position="36"/>
        <end position="63"/>
    </location>
</feature>
<comment type="caution">
    <text evidence="4">The sequence shown here is derived from an EMBL/GenBank/DDBJ whole genome shotgun (WGS) entry which is preliminary data.</text>
</comment>
<evidence type="ECO:0000256" key="2">
    <source>
        <dbReference type="RuleBase" id="RU362080"/>
    </source>
</evidence>
<organism evidence="4 5">
    <name type="scientific">Microseira wollei NIES-4236</name>
    <dbReference type="NCBI Taxonomy" id="2530354"/>
    <lineage>
        <taxon>Bacteria</taxon>
        <taxon>Bacillati</taxon>
        <taxon>Cyanobacteriota</taxon>
        <taxon>Cyanophyceae</taxon>
        <taxon>Oscillatoriophycideae</taxon>
        <taxon>Aerosakkonematales</taxon>
        <taxon>Aerosakkonemataceae</taxon>
        <taxon>Microseira</taxon>
    </lineage>
</organism>
<proteinExistence type="inferred from homology"/>